<dbReference type="PANTHER" id="PTHR46880:SF9">
    <property type="entry name" value="ZINC FINGER PROTEIN 862"/>
    <property type="match status" value="1"/>
</dbReference>
<dbReference type="PANTHER" id="PTHR46880">
    <property type="entry name" value="RAS-ASSOCIATING DOMAIN-CONTAINING PROTEIN"/>
    <property type="match status" value="1"/>
</dbReference>
<dbReference type="EMBL" id="PGGH01103887">
    <property type="protein sequence ID" value="NIG59413.1"/>
    <property type="molecule type" value="Genomic_DNA"/>
</dbReference>
<gene>
    <name evidence="2" type="ORF">BU61_6743</name>
</gene>
<keyword evidence="1" id="KW-1133">Transmembrane helix</keyword>
<reference evidence="2" key="1">
    <citation type="submission" date="2018-05" db="EMBL/GenBank/DDBJ databases">
        <authorList>
            <person name="Pedro S.L.S."/>
            <person name="Freitas R.C."/>
            <person name="Barreto A.S."/>
            <person name="Lima A.O.S."/>
        </authorList>
    </citation>
    <scope>NUCLEOTIDE SEQUENCE</scope>
    <source>
        <strain evidence="2">BP203</strain>
        <tissue evidence="2">Muscle</tissue>
    </source>
</reference>
<keyword evidence="1" id="KW-0812">Transmembrane</keyword>
<keyword evidence="1" id="KW-0472">Membrane</keyword>
<keyword evidence="3" id="KW-1185">Reference proteome</keyword>
<name>A0ABX0S2X0_PONBL</name>
<accession>A0ABX0S2X0</accession>
<dbReference type="Proteomes" id="UP001165941">
    <property type="component" value="Unassembled WGS sequence"/>
</dbReference>
<protein>
    <submittedName>
        <fullName evidence="2">Zinc finger protein</fullName>
    </submittedName>
</protein>
<evidence type="ECO:0000313" key="3">
    <source>
        <dbReference type="Proteomes" id="UP001165941"/>
    </source>
</evidence>
<comment type="caution">
    <text evidence="2">The sequence shown here is derived from an EMBL/GenBank/DDBJ whole genome shotgun (WGS) entry which is preliminary data.</text>
</comment>
<organism evidence="2 3">
    <name type="scientific">Pontoporia blainvillei</name>
    <name type="common">Franciscana</name>
    <name type="synonym">Delphinus blainvillei</name>
    <dbReference type="NCBI Taxonomy" id="48723"/>
    <lineage>
        <taxon>Eukaryota</taxon>
        <taxon>Metazoa</taxon>
        <taxon>Chordata</taxon>
        <taxon>Craniata</taxon>
        <taxon>Vertebrata</taxon>
        <taxon>Euteleostomi</taxon>
        <taxon>Mammalia</taxon>
        <taxon>Eutheria</taxon>
        <taxon>Laurasiatheria</taxon>
        <taxon>Artiodactyla</taxon>
        <taxon>Whippomorpha</taxon>
        <taxon>Cetacea</taxon>
        <taxon>Odontoceti</taxon>
        <taxon>Pontoporiidae</taxon>
        <taxon>Pontoporia</taxon>
    </lineage>
</organism>
<evidence type="ECO:0000313" key="2">
    <source>
        <dbReference type="EMBL" id="NIG59413.1"/>
    </source>
</evidence>
<evidence type="ECO:0000256" key="1">
    <source>
        <dbReference type="SAM" id="Phobius"/>
    </source>
</evidence>
<sequence length="394" mass="44629">MSETFSAALTTSITILLFIRVLWYFQRPSPSTCDTFSSRRPEVASRITGLPPEPSQRISIVQQLHSPMLQTREGRSDTNHQKAKDLVESPLQADIVKFVHFLLDVTDVLSILSRVNQNRNSSIADIFATLESTLEMLRIYQTRPGPKECPVDSVTHFQGNCLLAGKQNISDVRNVVLTHLIKRLRGCFRDVNQDVVKAATTGSFKLWPAKINQEFGEKEVSILIAHYEPVLEAAKVKIDEVDTERSVLKLEIYARFQNIHKLTWDFVNSLYLHKYPNILTLVDLVLSLLASSAEAERGFSQMKGTKPQMHAMVKDDSMTDLLIIQLNSPDIYNFDPRKAIHLWNTRTPSSTGDTDLSRIVHQTQKGLTKAISNVTNVDLIIDHSKKNYFQKPES</sequence>
<feature type="transmembrane region" description="Helical" evidence="1">
    <location>
        <begin position="7"/>
        <end position="25"/>
    </location>
</feature>
<proteinExistence type="predicted"/>